<dbReference type="EMBL" id="JXJN01014420">
    <property type="status" value="NOT_ANNOTATED_CDS"/>
    <property type="molecule type" value="Genomic_DNA"/>
</dbReference>
<sequence length="62" mass="7139">MGCFVYIFSDNFFTSLKREVSILISKLCLTGFPHSTPLEFPSIKAENDYTFEIGIEDFIHTQ</sequence>
<proteinExistence type="predicted"/>
<name>A0A1B0BHL0_9MUSC</name>
<dbReference type="EnsemblMetazoa" id="GPPI030374-RA">
    <property type="protein sequence ID" value="GPPI030374-PA"/>
    <property type="gene ID" value="GPPI030374"/>
</dbReference>
<protein>
    <submittedName>
        <fullName evidence="1">Uncharacterized protein</fullName>
    </submittedName>
</protein>
<evidence type="ECO:0000313" key="2">
    <source>
        <dbReference type="Proteomes" id="UP000092460"/>
    </source>
</evidence>
<dbReference type="Proteomes" id="UP000092460">
    <property type="component" value="Unassembled WGS sequence"/>
</dbReference>
<organism evidence="1 2">
    <name type="scientific">Glossina palpalis gambiensis</name>
    <dbReference type="NCBI Taxonomy" id="67801"/>
    <lineage>
        <taxon>Eukaryota</taxon>
        <taxon>Metazoa</taxon>
        <taxon>Ecdysozoa</taxon>
        <taxon>Arthropoda</taxon>
        <taxon>Hexapoda</taxon>
        <taxon>Insecta</taxon>
        <taxon>Pterygota</taxon>
        <taxon>Neoptera</taxon>
        <taxon>Endopterygota</taxon>
        <taxon>Diptera</taxon>
        <taxon>Brachycera</taxon>
        <taxon>Muscomorpha</taxon>
        <taxon>Hippoboscoidea</taxon>
        <taxon>Glossinidae</taxon>
        <taxon>Glossina</taxon>
    </lineage>
</organism>
<evidence type="ECO:0000313" key="1">
    <source>
        <dbReference type="EnsemblMetazoa" id="GPPI030374-PA"/>
    </source>
</evidence>
<dbReference type="VEuPathDB" id="VectorBase:GPPI030374"/>
<reference evidence="2" key="1">
    <citation type="submission" date="2015-01" db="EMBL/GenBank/DDBJ databases">
        <authorList>
            <person name="Aksoy S."/>
            <person name="Warren W."/>
            <person name="Wilson R.K."/>
        </authorList>
    </citation>
    <scope>NUCLEOTIDE SEQUENCE [LARGE SCALE GENOMIC DNA]</scope>
    <source>
        <strain evidence="2">IAEA</strain>
    </source>
</reference>
<dbReference type="AlphaFoldDB" id="A0A1B0BHL0"/>
<keyword evidence="2" id="KW-1185">Reference proteome</keyword>
<reference evidence="1" key="2">
    <citation type="submission" date="2020-05" db="UniProtKB">
        <authorList>
            <consortium name="EnsemblMetazoa"/>
        </authorList>
    </citation>
    <scope>IDENTIFICATION</scope>
    <source>
        <strain evidence="1">IAEA</strain>
    </source>
</reference>
<accession>A0A1B0BHL0</accession>